<feature type="domain" description="Polymerase/histidinol phosphatase N-terminal" evidence="10">
    <location>
        <begin position="51"/>
        <end position="118"/>
    </location>
</feature>
<comment type="caution">
    <text evidence="11">The sequence shown here is derived from an EMBL/GenBank/DDBJ whole genome shotgun (WGS) entry which is preliminary data.</text>
</comment>
<comment type="similarity">
    <text evidence="9">Belongs to the DNA polymerase type-C family. DnaE2 subfamily.</text>
</comment>
<evidence type="ECO:0000256" key="2">
    <source>
        <dbReference type="ARBA" id="ARBA00022679"/>
    </source>
</evidence>
<evidence type="ECO:0000256" key="9">
    <source>
        <dbReference type="HAMAP-Rule" id="MF_01902"/>
    </source>
</evidence>
<dbReference type="Pfam" id="PF14579">
    <property type="entry name" value="HHH_6"/>
    <property type="match status" value="1"/>
</dbReference>
<dbReference type="NCBIfam" id="TIGR00594">
    <property type="entry name" value="polc"/>
    <property type="match status" value="1"/>
</dbReference>
<dbReference type="EMBL" id="JACXYY010000001">
    <property type="protein sequence ID" value="MBD3913514.1"/>
    <property type="molecule type" value="Genomic_DNA"/>
</dbReference>
<keyword evidence="5 9" id="KW-0227">DNA damage</keyword>
<dbReference type="HAMAP" id="MF_01902">
    <property type="entry name" value="DNApol_error_prone"/>
    <property type="match status" value="1"/>
</dbReference>
<dbReference type="Pfam" id="PF17657">
    <property type="entry name" value="DNA_pol3_finger"/>
    <property type="match status" value="1"/>
</dbReference>
<comment type="subcellular location">
    <subcellularLocation>
        <location evidence="9">Cytoplasm</location>
    </subcellularLocation>
</comment>
<dbReference type="CDD" id="cd04485">
    <property type="entry name" value="DnaE_OBF"/>
    <property type="match status" value="1"/>
</dbReference>
<keyword evidence="1 9" id="KW-0963">Cytoplasm</keyword>
<dbReference type="InterPro" id="IPR040982">
    <property type="entry name" value="DNA_pol3_finger"/>
</dbReference>
<dbReference type="InterPro" id="IPR004013">
    <property type="entry name" value="PHP_dom"/>
</dbReference>
<dbReference type="InterPro" id="IPR004805">
    <property type="entry name" value="DnaE2/DnaE/PolC"/>
</dbReference>
<keyword evidence="2 9" id="KW-0808">Transferase</keyword>
<dbReference type="SMART" id="SM00481">
    <property type="entry name" value="POLIIIAc"/>
    <property type="match status" value="1"/>
</dbReference>
<sequence>MGWNNPAMHWKELERRLSGLPGADDAPVSRRKHARAEARAIERPAHVTPYAELHCHSHFSFLDGASSPAELVEEAVRLGLHALAVTDHDGFYGAPMLAEAAAEHGLPTVFGAELSLGLTGPQNGVPDPEGSHLLVLARGVEGYHRLAAAMTDAHLGGDEKGRPVYDLDELGERGRGHWTVLTGCRKGTVRQALASGGESAAAAELDRLTALFGLEHVLVELSPRPGADTVNATLASLAAVHGLDVVAAGNVHHATPRGHRLASAMAAVRARRSLADLDGWLDLSGSAHLRSGDETAAALAAYPDGLGARAVARSVSLADELAFDLRKASPALPKRQIPEGHTADSWLRVLAERGFAERYAGVPHEAAARERLEHELRVVSEKDFAGYFVIVHDIVAFARGRGILCQGRGSAASSAVCFALGITAVDAVFFKLPFERFISAHRDEEPDIDVDFDSDRREEVIQWVYDTYGRRNAAQVANVISYRPRMAVRDAAKALGHSPGQQDAWSKQIDGWKSVVAGDMGDPDAHDVPAAVVALAEELMGAPRHLGIHSGGMVLTERPIGEVCPIERARMDKRTVLQWDKDACESMGLVKFDLLGLGMLGALDHMMRLAGDHLGERWDLATMPKEEPAVYDMLCRADSIGVFQVESRAQIGTLPRLRPREFYDLAIEIALIRPGPIQGGAVHPYVRRATGQEEVTYDHPELVPVLERTKGVPLFQEQLMAMAVTLGDCSRDDADLLRRAMGSKRGVERIESVKAKLYAGMERRGITGDLADSIYVKILSFANFGFAESHALSFALLVYASSWFKLHYPAAFLAGLLRNQPMGFYSPQSLVGDARRHGVDVRRPDVVRSAAQADLEGLVAGPVAATGLGGCCEPRSTRTEWVPGTPDPVPAHRRDGMLAVRLGLDSVRGIGLDVARRIVAARDEAPFTGVTDLSRRADLTSAQLEALATAGAFDSWGLDRRQALWAAGFAEGSGHLPGTTPAPDAPTLPGMSEPELTLADLWATGISPERHPVEHLRDELRRAGVRSVAELDTAESGRRVHVGGLITHRQRPGTAMGVTFLNLEDETGMLNVVCSIGVMKAHRQAARNRVAVVIRGRLERNEGVVNLIADRVEGIDVVVPGAGAVLQARASSRDFR</sequence>
<keyword evidence="3 9" id="KW-0548">Nucleotidyltransferase</keyword>
<keyword evidence="6 9" id="KW-0239">DNA-directed DNA polymerase</keyword>
<dbReference type="CDD" id="cd07431">
    <property type="entry name" value="PHP_PolIIIA"/>
    <property type="match status" value="1"/>
</dbReference>
<protein>
    <recommendedName>
        <fullName evidence="9">Error-prone DNA polymerase</fullName>
        <ecNumber evidence="9">2.7.7.7</ecNumber>
    </recommendedName>
</protein>
<evidence type="ECO:0000256" key="7">
    <source>
        <dbReference type="ARBA" id="ARBA00023204"/>
    </source>
</evidence>
<dbReference type="PANTHER" id="PTHR32294:SF4">
    <property type="entry name" value="ERROR-PRONE DNA POLYMERASE"/>
    <property type="match status" value="1"/>
</dbReference>
<dbReference type="Pfam" id="PF02811">
    <property type="entry name" value="PHP"/>
    <property type="match status" value="1"/>
</dbReference>
<evidence type="ECO:0000256" key="4">
    <source>
        <dbReference type="ARBA" id="ARBA00022705"/>
    </source>
</evidence>
<dbReference type="InterPro" id="IPR003141">
    <property type="entry name" value="Pol/His_phosphatase_N"/>
</dbReference>
<keyword evidence="12" id="KW-1185">Reference proteome</keyword>
<dbReference type="InterPro" id="IPR016195">
    <property type="entry name" value="Pol/histidinol_Pase-like"/>
</dbReference>
<dbReference type="Pfam" id="PF07733">
    <property type="entry name" value="DNA_pol3_alpha"/>
    <property type="match status" value="1"/>
</dbReference>
<dbReference type="RefSeq" id="WP_191197830.1">
    <property type="nucleotide sequence ID" value="NZ_BAAAPA010000002.1"/>
</dbReference>
<dbReference type="Gene3D" id="1.10.150.870">
    <property type="match status" value="1"/>
</dbReference>
<dbReference type="InterPro" id="IPR029460">
    <property type="entry name" value="DNAPol_HHH"/>
</dbReference>
<evidence type="ECO:0000256" key="6">
    <source>
        <dbReference type="ARBA" id="ARBA00022932"/>
    </source>
</evidence>
<dbReference type="PANTHER" id="PTHR32294">
    <property type="entry name" value="DNA POLYMERASE III SUBUNIT ALPHA"/>
    <property type="match status" value="1"/>
</dbReference>
<comment type="catalytic activity">
    <reaction evidence="8 9">
        <text>DNA(n) + a 2'-deoxyribonucleoside 5'-triphosphate = DNA(n+1) + diphosphate</text>
        <dbReference type="Rhea" id="RHEA:22508"/>
        <dbReference type="Rhea" id="RHEA-COMP:17339"/>
        <dbReference type="Rhea" id="RHEA-COMP:17340"/>
        <dbReference type="ChEBI" id="CHEBI:33019"/>
        <dbReference type="ChEBI" id="CHEBI:61560"/>
        <dbReference type="ChEBI" id="CHEBI:173112"/>
        <dbReference type="EC" id="2.7.7.7"/>
    </reaction>
</comment>
<dbReference type="NCBIfam" id="NF004225">
    <property type="entry name" value="PRK05672.1"/>
    <property type="match status" value="1"/>
</dbReference>
<comment type="function">
    <text evidence="9">DNA polymerase involved in damage-induced mutagenesis and translesion synthesis (TLS). It is not the major replicative DNA polymerase.</text>
</comment>
<accession>A0ABR8MGA6</accession>
<organism evidence="11 12">
    <name type="scientific">Nocardioides hwasunensis</name>
    <dbReference type="NCBI Taxonomy" id="397258"/>
    <lineage>
        <taxon>Bacteria</taxon>
        <taxon>Bacillati</taxon>
        <taxon>Actinomycetota</taxon>
        <taxon>Actinomycetes</taxon>
        <taxon>Propionibacteriales</taxon>
        <taxon>Nocardioidaceae</taxon>
        <taxon>Nocardioides</taxon>
    </lineage>
</organism>
<evidence type="ECO:0000256" key="1">
    <source>
        <dbReference type="ARBA" id="ARBA00022490"/>
    </source>
</evidence>
<evidence type="ECO:0000256" key="8">
    <source>
        <dbReference type="ARBA" id="ARBA00049244"/>
    </source>
</evidence>
<reference evidence="11 12" key="1">
    <citation type="submission" date="2020-09" db="EMBL/GenBank/DDBJ databases">
        <title>novel species in genus Nocardioides.</title>
        <authorList>
            <person name="Zhang G."/>
        </authorList>
    </citation>
    <scope>NUCLEOTIDE SEQUENCE [LARGE SCALE GENOMIC DNA]</scope>
    <source>
        <strain evidence="11 12">19197</strain>
    </source>
</reference>
<keyword evidence="7 9" id="KW-0234">DNA repair</keyword>
<dbReference type="SUPFAM" id="SSF89550">
    <property type="entry name" value="PHP domain-like"/>
    <property type="match status" value="1"/>
</dbReference>
<evidence type="ECO:0000313" key="11">
    <source>
        <dbReference type="EMBL" id="MBD3913514.1"/>
    </source>
</evidence>
<dbReference type="InterPro" id="IPR011708">
    <property type="entry name" value="DNA_pol3_alpha_NTPase_dom"/>
</dbReference>
<dbReference type="EC" id="2.7.7.7" evidence="9"/>
<proteinExistence type="inferred from homology"/>
<evidence type="ECO:0000313" key="12">
    <source>
        <dbReference type="Proteomes" id="UP000649289"/>
    </source>
</evidence>
<keyword evidence="4 9" id="KW-0235">DNA replication</keyword>
<dbReference type="Proteomes" id="UP000649289">
    <property type="component" value="Unassembled WGS sequence"/>
</dbReference>
<name>A0ABR8MGA6_9ACTN</name>
<dbReference type="InterPro" id="IPR023073">
    <property type="entry name" value="DnaE2"/>
</dbReference>
<evidence type="ECO:0000259" key="10">
    <source>
        <dbReference type="SMART" id="SM00481"/>
    </source>
</evidence>
<evidence type="ECO:0000256" key="3">
    <source>
        <dbReference type="ARBA" id="ARBA00022695"/>
    </source>
</evidence>
<evidence type="ECO:0000256" key="5">
    <source>
        <dbReference type="ARBA" id="ARBA00022763"/>
    </source>
</evidence>
<gene>
    <name evidence="9" type="primary">dnaE2</name>
    <name evidence="11" type="ORF">IEZ25_02710</name>
</gene>
<dbReference type="Gene3D" id="3.20.20.140">
    <property type="entry name" value="Metal-dependent hydrolases"/>
    <property type="match status" value="1"/>
</dbReference>